<reference evidence="9 10" key="1">
    <citation type="submission" date="2011-11" db="EMBL/GenBank/DDBJ databases">
        <title>The Noncontiguous Finished genome of Jonquetella anthropi DSM 22815.</title>
        <authorList>
            <consortium name="US DOE Joint Genome Institute (JGI-PGF)"/>
            <person name="Lucas S."/>
            <person name="Copeland A."/>
            <person name="Lapidus A."/>
            <person name="Glavina del Rio T."/>
            <person name="Dalin E."/>
            <person name="Tice H."/>
            <person name="Bruce D."/>
            <person name="Goodwin L."/>
            <person name="Pitluck S."/>
            <person name="Peters L."/>
            <person name="Mikhailova N."/>
            <person name="Held B."/>
            <person name="Kyrpides N."/>
            <person name="Mavromatis K."/>
            <person name="Ivanova N."/>
            <person name="Markowitz V."/>
            <person name="Cheng J.-F."/>
            <person name="Hugenholtz P."/>
            <person name="Woyke T."/>
            <person name="Wu D."/>
            <person name="Gronow S."/>
            <person name="Wellnitz S."/>
            <person name="Brambilla E."/>
            <person name="Klenk H.-P."/>
            <person name="Eisen J.A."/>
        </authorList>
    </citation>
    <scope>NUCLEOTIDE SEQUENCE [LARGE SCALE GENOMIC DNA]</scope>
    <source>
        <strain evidence="9 10">DSM 22815</strain>
    </source>
</reference>
<keyword evidence="6 7" id="KW-0472">Membrane</keyword>
<dbReference type="STRING" id="885272.JonanDRAFT_0035"/>
<proteinExistence type="predicted"/>
<feature type="transmembrane region" description="Helical" evidence="7">
    <location>
        <begin position="239"/>
        <end position="255"/>
    </location>
</feature>
<keyword evidence="2" id="KW-1003">Cell membrane</keyword>
<name>H0ULK7_9BACT</name>
<evidence type="ECO:0000256" key="2">
    <source>
        <dbReference type="ARBA" id="ARBA00022475"/>
    </source>
</evidence>
<dbReference type="GO" id="GO:0005886">
    <property type="term" value="C:plasma membrane"/>
    <property type="evidence" value="ECO:0007669"/>
    <property type="project" value="UniProtKB-SubCell"/>
</dbReference>
<gene>
    <name evidence="9" type="ORF">JonanDRAFT_0035</name>
</gene>
<keyword evidence="5 7" id="KW-1133">Transmembrane helix</keyword>
<feature type="transmembrane region" description="Helical" evidence="7">
    <location>
        <begin position="213"/>
        <end position="233"/>
    </location>
</feature>
<feature type="transmembrane region" description="Helical" evidence="7">
    <location>
        <begin position="341"/>
        <end position="361"/>
    </location>
</feature>
<protein>
    <submittedName>
        <fullName evidence="9">TRAP transporter, DctM subunit</fullName>
    </submittedName>
</protein>
<feature type="transmembrane region" description="Helical" evidence="7">
    <location>
        <begin position="267"/>
        <end position="291"/>
    </location>
</feature>
<feature type="transmembrane region" description="Helical" evidence="7">
    <location>
        <begin position="134"/>
        <end position="161"/>
    </location>
</feature>
<accession>H0ULK7</accession>
<feature type="transmembrane region" description="Helical" evidence="7">
    <location>
        <begin position="399"/>
        <end position="424"/>
    </location>
</feature>
<evidence type="ECO:0000256" key="4">
    <source>
        <dbReference type="ARBA" id="ARBA00022692"/>
    </source>
</evidence>
<evidence type="ECO:0000256" key="6">
    <source>
        <dbReference type="ARBA" id="ARBA00023136"/>
    </source>
</evidence>
<feature type="transmembrane region" description="Helical" evidence="7">
    <location>
        <begin position="6"/>
        <end position="34"/>
    </location>
</feature>
<dbReference type="EMBL" id="CM001376">
    <property type="protein sequence ID" value="EHM12472.1"/>
    <property type="molecule type" value="Genomic_DNA"/>
</dbReference>
<dbReference type="Pfam" id="PF06808">
    <property type="entry name" value="DctM"/>
    <property type="match status" value="1"/>
</dbReference>
<dbReference type="PIRSF" id="PIRSF006066">
    <property type="entry name" value="HI0050"/>
    <property type="match status" value="1"/>
</dbReference>
<dbReference type="eggNOG" id="COG1593">
    <property type="taxonomic scope" value="Bacteria"/>
</dbReference>
<sequence length="426" mass="44951">MTAFLMALLITALLGSVPIFVALGGAVLCSMLLFTPLDPMVLVQRAFAGIDKFALMSMPFFIFAANVMDRGGLSTRILKWTKSLVGARSGGLAYTTQFTCMVFGSLCGSSPATVVAMGRLLYPELRAEGYSQSFAAGLVTSAGSVSLIIPPSITLIMYAAVTGVSVGSLFMAGISAGIVYGLANVVYIWFYLRRHPAKTSAPSTWAQVWRQTVESAWSLLTPVIILGGIYCGVFTPTEAAGVSVVYCLFVGMFIYREINLKDLMDVCLRSAVTCAQVLILVAMAQSFGWFLTVARIPQTVTAAVISSVKSPLVFIALVNAILLIVGMFMEGLAAIVILGPLFFTIGTSLGIDPLHLGIIMVSNLALGNFTPPFGLNLFVASSVTGLSLSEVIGASAKFILVAIGGLLVISYCPPLSTFLAGWVYGS</sequence>
<keyword evidence="10" id="KW-1185">Reference proteome</keyword>
<organism evidence="9 10">
    <name type="scientific">Jonquetella anthropi DSM 22815</name>
    <dbReference type="NCBI Taxonomy" id="885272"/>
    <lineage>
        <taxon>Bacteria</taxon>
        <taxon>Thermotogati</taxon>
        <taxon>Synergistota</taxon>
        <taxon>Synergistia</taxon>
        <taxon>Synergistales</taxon>
        <taxon>Dethiosulfovibrionaceae</taxon>
        <taxon>Jonquetella</taxon>
    </lineage>
</organism>
<dbReference type="PANTHER" id="PTHR33362">
    <property type="entry name" value="SIALIC ACID TRAP TRANSPORTER PERMEASE PROTEIN SIAT-RELATED"/>
    <property type="match status" value="1"/>
</dbReference>
<evidence type="ECO:0000259" key="8">
    <source>
        <dbReference type="Pfam" id="PF06808"/>
    </source>
</evidence>
<evidence type="ECO:0000256" key="7">
    <source>
        <dbReference type="SAM" id="Phobius"/>
    </source>
</evidence>
<keyword evidence="4 7" id="KW-0812">Transmembrane</keyword>
<feature type="transmembrane region" description="Helical" evidence="7">
    <location>
        <begin position="311"/>
        <end position="329"/>
    </location>
</feature>
<dbReference type="RefSeq" id="WP_008522284.1">
    <property type="nucleotide sequence ID" value="NZ_CM001376.1"/>
</dbReference>
<evidence type="ECO:0000313" key="10">
    <source>
        <dbReference type="Proteomes" id="UP000003806"/>
    </source>
</evidence>
<dbReference type="InterPro" id="IPR010656">
    <property type="entry name" value="DctM"/>
</dbReference>
<dbReference type="GO" id="GO:0022857">
    <property type="term" value="F:transmembrane transporter activity"/>
    <property type="evidence" value="ECO:0007669"/>
    <property type="project" value="TreeGrafter"/>
</dbReference>
<feature type="transmembrane region" description="Helical" evidence="7">
    <location>
        <begin position="373"/>
        <end position="392"/>
    </location>
</feature>
<evidence type="ECO:0000256" key="5">
    <source>
        <dbReference type="ARBA" id="ARBA00022989"/>
    </source>
</evidence>
<keyword evidence="3" id="KW-0997">Cell inner membrane</keyword>
<dbReference type="InterPro" id="IPR004681">
    <property type="entry name" value="TRAP_DctM"/>
</dbReference>
<evidence type="ECO:0000313" key="9">
    <source>
        <dbReference type="EMBL" id="EHM12472.1"/>
    </source>
</evidence>
<evidence type="ECO:0000256" key="3">
    <source>
        <dbReference type="ARBA" id="ARBA00022519"/>
    </source>
</evidence>
<comment type="subcellular location">
    <subcellularLocation>
        <location evidence="1">Cell inner membrane</location>
        <topology evidence="1">Multi-pass membrane protein</topology>
    </subcellularLocation>
</comment>
<dbReference type="AlphaFoldDB" id="H0ULK7"/>
<dbReference type="HOGENOM" id="CLU_019824_4_1_0"/>
<dbReference type="OrthoDB" id="2266at2"/>
<feature type="domain" description="TRAP C4-dicarboxylate transport system permease DctM subunit" evidence="8">
    <location>
        <begin position="8"/>
        <end position="414"/>
    </location>
</feature>
<feature type="transmembrane region" description="Helical" evidence="7">
    <location>
        <begin position="167"/>
        <end position="192"/>
    </location>
</feature>
<dbReference type="NCBIfam" id="TIGR00786">
    <property type="entry name" value="dctM"/>
    <property type="match status" value="1"/>
</dbReference>
<dbReference type="Proteomes" id="UP000003806">
    <property type="component" value="Chromosome"/>
</dbReference>
<feature type="transmembrane region" description="Helical" evidence="7">
    <location>
        <begin position="46"/>
        <end position="68"/>
    </location>
</feature>
<evidence type="ECO:0000256" key="1">
    <source>
        <dbReference type="ARBA" id="ARBA00004429"/>
    </source>
</evidence>
<dbReference type="PANTHER" id="PTHR33362:SF3">
    <property type="entry name" value="SIALIC ACID TRAP TRANSPORTER PERMEASE PROTEIN SIAT"/>
    <property type="match status" value="1"/>
</dbReference>